<dbReference type="Pfam" id="PF20148">
    <property type="entry name" value="DUF6531"/>
    <property type="match status" value="1"/>
</dbReference>
<feature type="region of interest" description="Disordered" evidence="2">
    <location>
        <begin position="16"/>
        <end position="41"/>
    </location>
</feature>
<reference evidence="6 7" key="1">
    <citation type="submission" date="2009-06" db="EMBL/GenBank/DDBJ databases">
        <title>Complete sequence of Dickeya zeae Ech1591.</title>
        <authorList>
            <consortium name="US DOE Joint Genome Institute"/>
            <person name="Lucas S."/>
            <person name="Copeland A."/>
            <person name="Lapidus A."/>
            <person name="Glavina del Rio T."/>
            <person name="Tice H."/>
            <person name="Bruce D."/>
            <person name="Goodwin L."/>
            <person name="Pitluck S."/>
            <person name="Chertkov O."/>
            <person name="Brettin T."/>
            <person name="Detter J.C."/>
            <person name="Han C."/>
            <person name="Larimer F."/>
            <person name="Land M."/>
            <person name="Hauser L."/>
            <person name="Kyrpides N."/>
            <person name="Ovchinnikova G."/>
            <person name="Balakrishnan V."/>
            <person name="Glasner J."/>
            <person name="Perna N.T."/>
        </authorList>
    </citation>
    <scope>NUCLEOTIDE SEQUENCE [LARGE SCALE GENOMIC DNA]</scope>
    <source>
        <strain evidence="6 7">Ech1591</strain>
    </source>
</reference>
<proteinExistence type="predicted"/>
<dbReference type="Gene3D" id="3.90.930.1">
    <property type="match status" value="1"/>
</dbReference>
<dbReference type="InterPro" id="IPR056823">
    <property type="entry name" value="TEN-like_YD-shell"/>
</dbReference>
<keyword evidence="3" id="KW-0472">Membrane</keyword>
<feature type="domain" description="Teneurin-like YD-shell" evidence="5">
    <location>
        <begin position="782"/>
        <end position="907"/>
    </location>
</feature>
<dbReference type="InterPro" id="IPR006530">
    <property type="entry name" value="YD"/>
</dbReference>
<dbReference type="STRING" id="561229.Dd1591_0420"/>
<dbReference type="Pfam" id="PF25023">
    <property type="entry name" value="TEN_YD-shell"/>
    <property type="match status" value="2"/>
</dbReference>
<dbReference type="CDD" id="cd14742">
    <property type="entry name" value="PAAR_RHS"/>
    <property type="match status" value="1"/>
</dbReference>
<dbReference type="EMBL" id="CP001655">
    <property type="protein sequence ID" value="ACT05308.1"/>
    <property type="molecule type" value="Genomic_DNA"/>
</dbReference>
<feature type="domain" description="DUF6531" evidence="4">
    <location>
        <begin position="296"/>
        <end position="371"/>
    </location>
</feature>
<dbReference type="Pfam" id="PF05488">
    <property type="entry name" value="PAAR_motif"/>
    <property type="match status" value="1"/>
</dbReference>
<protein>
    <submittedName>
        <fullName evidence="6">YD repeat protein</fullName>
    </submittedName>
</protein>
<evidence type="ECO:0000259" key="4">
    <source>
        <dbReference type="Pfam" id="PF20148"/>
    </source>
</evidence>
<dbReference type="PANTHER" id="PTHR32305">
    <property type="match status" value="1"/>
</dbReference>
<evidence type="ECO:0000256" key="2">
    <source>
        <dbReference type="SAM" id="MobiDB-lite"/>
    </source>
</evidence>
<dbReference type="InterPro" id="IPR050708">
    <property type="entry name" value="T6SS_VgrG/RHS"/>
</dbReference>
<gene>
    <name evidence="6" type="ordered locus">Dd1591_0420</name>
</gene>
<feature type="domain" description="Teneurin-like YD-shell" evidence="5">
    <location>
        <begin position="996"/>
        <end position="1291"/>
    </location>
</feature>
<dbReference type="Gene3D" id="2.180.10.10">
    <property type="entry name" value="RHS repeat-associated core"/>
    <property type="match status" value="2"/>
</dbReference>
<dbReference type="eggNOG" id="COG4104">
    <property type="taxonomic scope" value="Bacteria"/>
</dbReference>
<accession>C6CI62</accession>
<dbReference type="NCBIfam" id="TIGR01643">
    <property type="entry name" value="YD_repeat_2x"/>
    <property type="match status" value="10"/>
</dbReference>
<dbReference type="Proteomes" id="UP000002735">
    <property type="component" value="Chromosome"/>
</dbReference>
<organism evidence="6 7">
    <name type="scientific">Dickeya chrysanthemi (strain Ech1591)</name>
    <name type="common">Dickeya zeae (strain Ech1591)</name>
    <dbReference type="NCBI Taxonomy" id="561229"/>
    <lineage>
        <taxon>Bacteria</taxon>
        <taxon>Pseudomonadati</taxon>
        <taxon>Pseudomonadota</taxon>
        <taxon>Gammaproteobacteria</taxon>
        <taxon>Enterobacterales</taxon>
        <taxon>Pectobacteriaceae</taxon>
        <taxon>Dickeya</taxon>
    </lineage>
</organism>
<dbReference type="Gene3D" id="2.60.200.60">
    <property type="match status" value="1"/>
</dbReference>
<evidence type="ECO:0000256" key="3">
    <source>
        <dbReference type="SAM" id="Phobius"/>
    </source>
</evidence>
<dbReference type="InterPro" id="IPR031325">
    <property type="entry name" value="RHS_repeat"/>
</dbReference>
<keyword evidence="1" id="KW-0677">Repeat</keyword>
<feature type="transmembrane region" description="Helical" evidence="3">
    <location>
        <begin position="88"/>
        <end position="111"/>
    </location>
</feature>
<keyword evidence="3" id="KW-0812">Transmembrane</keyword>
<name>C6CI62_DICC1</name>
<dbReference type="NCBIfam" id="TIGR03696">
    <property type="entry name" value="Rhs_assc_core"/>
    <property type="match status" value="1"/>
</dbReference>
<dbReference type="Pfam" id="PF05593">
    <property type="entry name" value="RHS_repeat"/>
    <property type="match status" value="3"/>
</dbReference>
<dbReference type="InterPro" id="IPR045351">
    <property type="entry name" value="DUF6531"/>
</dbReference>
<evidence type="ECO:0000313" key="6">
    <source>
        <dbReference type="EMBL" id="ACT05308.1"/>
    </source>
</evidence>
<evidence type="ECO:0000256" key="1">
    <source>
        <dbReference type="ARBA" id="ARBA00022737"/>
    </source>
</evidence>
<dbReference type="KEGG" id="dze:Dd1591_0420"/>
<feature type="transmembrane region" description="Helical" evidence="3">
    <location>
        <begin position="48"/>
        <end position="81"/>
    </location>
</feature>
<dbReference type="RefSeq" id="WP_012768191.1">
    <property type="nucleotide sequence ID" value="NC_012912.1"/>
</dbReference>
<dbReference type="InterPro" id="IPR022385">
    <property type="entry name" value="Rhs_assc_core"/>
</dbReference>
<sequence length="1475" mass="165193">MLNDILSRVARVGAMHAGNRPNPPADRPQPCQGKPPTSPGKTIKHKSFLGALAGAVAGALVAAAVFTAAAAVAGAIAVAAIGTGGMGAALVVGVVKLAAGFGAVSLLGGLIDAVSSKVSAMVDSGSPSFGPVMAGSGNVFVEKQPVARATKDTVACTRHNSPQLIAQGSESVFVNDAPAARIDDKTVCGATIKEGASTVFFGSGQGTYLEIAEEFTALQRALLIAVEFLVPPSRGMFRGLGKLFTRGPMAVLKGMRAGALKTLEGLKSAVKCASEGFRNSRGLSRVTEAVRGFLKDPVYIASGEVIESRTDIALGQTLPLVFERTYRSASVHTGLLGRGWHDSWSEVATVTRDGLNTHVVITLAQGYDIDFTFHQDVQAVYCPHYPEFTLHRRGDGFSLWHRDQQTWRDFSVVQGERRLLSAIHDSHDNRIELVRDPKGYLRQVRHSDGVTLLLVWRGEYLHQIQRIDGGQKTLLAEYRQDEQGRLVEANATHAYHLYYEYDAAHRLTRWHDNDQTWARYEYDTQGRCVYTTCADGFLTARFDYLPDRVVMTDGLGQRSEFGFNDLHLMSWEQSPLGHVTRYEYDEVGNLLREISPAGRVVEFGYLDDTGRVSTFTDASGHQWRYDYDDALRLCGVTDPLGREWRWVYDAEGNPERLTGPEASEVRFAWNRYGLLTQVSDAAGEVQARLQYDHRQRLLSATDAESRTQQMRYDMQDRVVQWQRADGARFRLGYRRASWALPEQLIRPDDKEEQRQYDRHNNLLSYVDGNGALWRQSFGPFDLLTARTDAEGHTWRYAYDKESQQLTTVIAPDGSRWQWWLDADGRVVRERDMTGTETHYGYDEDGLCVSVRNGEGDTRHFLYDARGLLLRETAPDDTLHYRYDAVGRLTEVSSATAHVQLDYDLRDRVVREWHNGTLLTRQVDDNARTVTRTLTWDGDAGDTTGTLAPLTSLFHYTRTGELRQVQLPDGADLTLTYDAAGRESHRRGGSGFVQQREYDVMGWLTREMSGAQHDGHLLAAQTREYRYDGAGNLTGVRHNRDAEGYRLDATGRVQAVLSGGAGKPVDTTARFHYTRTGLPQEAGRLTEWQAGRLVQHDDTHYQYDRAGRLIRKQVVQPGYRPQVWQYRWDSRNQLRVVDTPTGERWLYRYDPFGRRVGKRCDQKAEETRYQWDGDQIAEIRHYRHGQLVARRHWVYNGWELVVQQRQHTGGDWETDFVTSSQNGTPQALFTPDGTLRWQAPTATLWGQRQAEKSESPDPGLAFAGQLRDSESGLCYNRFRYYDPAGGCYVSPDPIGIAGGENNYGYVQNPMCWVDPFGLAGCSSYLNAWGGRNAKAFKNFWNNSSHADFMKAWNNPAFKKNIKARLRGGGLTNSGGYHEWLPVSQGDKFKKMGFSFEEYMSLTSPTNKVGFLDKFGNYGSHTSYTGGVTKASAQAHRDLINMAKLAQTKSGYLGAVQKWSGEHLPFGQFDLPSGFWK</sequence>
<dbReference type="InterPro" id="IPR008727">
    <property type="entry name" value="PAAR_motif"/>
</dbReference>
<evidence type="ECO:0000259" key="5">
    <source>
        <dbReference type="Pfam" id="PF25023"/>
    </source>
</evidence>
<dbReference type="eggNOG" id="COG3209">
    <property type="taxonomic scope" value="Bacteria"/>
</dbReference>
<keyword evidence="3" id="KW-1133">Transmembrane helix</keyword>
<evidence type="ECO:0000313" key="7">
    <source>
        <dbReference type="Proteomes" id="UP000002735"/>
    </source>
</evidence>
<dbReference type="HOGENOM" id="CLU_001218_1_8_6"/>
<dbReference type="PANTHER" id="PTHR32305:SF15">
    <property type="entry name" value="PROTEIN RHSA-RELATED"/>
    <property type="match status" value="1"/>
</dbReference>
<dbReference type="GeneID" id="45078552"/>